<dbReference type="PANTHER" id="PTHR30462:SF0">
    <property type="entry name" value="INTERMEMBRANE TRANSPORT PROTEIN YEBT"/>
    <property type="match status" value="1"/>
</dbReference>
<dbReference type="Proteomes" id="UP000321525">
    <property type="component" value="Unassembled WGS sequence"/>
</dbReference>
<feature type="domain" description="Mce/MlaD" evidence="8">
    <location>
        <begin position="46"/>
        <end position="136"/>
    </location>
</feature>
<dbReference type="GO" id="GO:0005886">
    <property type="term" value="C:plasma membrane"/>
    <property type="evidence" value="ECO:0007669"/>
    <property type="project" value="UniProtKB-SubCell"/>
</dbReference>
<dbReference type="InterPro" id="IPR003399">
    <property type="entry name" value="Mce/MlaD"/>
</dbReference>
<name>A0A5C6QK63_9GAMM</name>
<keyword evidence="6 7" id="KW-0472">Membrane</keyword>
<evidence type="ECO:0000313" key="9">
    <source>
        <dbReference type="EMBL" id="TWX59599.1"/>
    </source>
</evidence>
<protein>
    <submittedName>
        <fullName evidence="10">MCE family protein</fullName>
    </submittedName>
</protein>
<feature type="domain" description="Mce/MlaD" evidence="8">
    <location>
        <begin position="639"/>
        <end position="691"/>
    </location>
</feature>
<reference evidence="10 12" key="1">
    <citation type="submission" date="2019-07" db="EMBL/GenBank/DDBJ databases">
        <title>Genomes of sea-ice associated Colwellia species.</title>
        <authorList>
            <person name="Bowman J.P."/>
        </authorList>
    </citation>
    <scope>NUCLEOTIDE SEQUENCE [LARGE SCALE GENOMIC DNA]</scope>
    <source>
        <strain evidence="9 11">ACAM 607</strain>
        <strain evidence="10 12">IC036</strain>
    </source>
</reference>
<evidence type="ECO:0000256" key="3">
    <source>
        <dbReference type="ARBA" id="ARBA00022519"/>
    </source>
</evidence>
<comment type="subcellular location">
    <subcellularLocation>
        <location evidence="1">Cell inner membrane</location>
    </subcellularLocation>
</comment>
<feature type="domain" description="Mce/MlaD" evidence="8">
    <location>
        <begin position="163"/>
        <end position="227"/>
    </location>
</feature>
<feature type="domain" description="Mce/MlaD" evidence="8">
    <location>
        <begin position="874"/>
        <end position="931"/>
    </location>
</feature>
<keyword evidence="3" id="KW-0997">Cell inner membrane</keyword>
<evidence type="ECO:0000313" key="11">
    <source>
        <dbReference type="Proteomes" id="UP000321525"/>
    </source>
</evidence>
<keyword evidence="11" id="KW-1185">Reference proteome</keyword>
<feature type="domain" description="Mce/MlaD" evidence="8">
    <location>
        <begin position="524"/>
        <end position="610"/>
    </location>
</feature>
<evidence type="ECO:0000313" key="12">
    <source>
        <dbReference type="Proteomes" id="UP000321917"/>
    </source>
</evidence>
<dbReference type="EMBL" id="VOLR01000011">
    <property type="protein sequence ID" value="TWX59599.1"/>
    <property type="molecule type" value="Genomic_DNA"/>
</dbReference>
<proteinExistence type="predicted"/>
<gene>
    <name evidence="9" type="ORF">ESZ26_09130</name>
    <name evidence="10" type="ORF">ESZ27_05130</name>
</gene>
<keyword evidence="5 7" id="KW-1133">Transmembrane helix</keyword>
<evidence type="ECO:0000313" key="10">
    <source>
        <dbReference type="EMBL" id="TWX69325.1"/>
    </source>
</evidence>
<organism evidence="10 12">
    <name type="scientific">Colwellia hornerae</name>
    <dbReference type="NCBI Taxonomy" id="89402"/>
    <lineage>
        <taxon>Bacteria</taxon>
        <taxon>Pseudomonadati</taxon>
        <taxon>Pseudomonadota</taxon>
        <taxon>Gammaproteobacteria</taxon>
        <taxon>Alteromonadales</taxon>
        <taxon>Colwelliaceae</taxon>
        <taxon>Colwellia</taxon>
    </lineage>
</organism>
<dbReference type="RefSeq" id="WP_146796710.1">
    <property type="nucleotide sequence ID" value="NZ_VOLP01000002.1"/>
</dbReference>
<dbReference type="Pfam" id="PF02470">
    <property type="entry name" value="MlaD"/>
    <property type="match status" value="6"/>
</dbReference>
<keyword evidence="2" id="KW-1003">Cell membrane</keyword>
<dbReference type="Proteomes" id="UP000321917">
    <property type="component" value="Unassembled WGS sequence"/>
</dbReference>
<evidence type="ECO:0000256" key="7">
    <source>
        <dbReference type="SAM" id="Phobius"/>
    </source>
</evidence>
<comment type="caution">
    <text evidence="10">The sequence shown here is derived from an EMBL/GenBank/DDBJ whole genome shotgun (WGS) entry which is preliminary data.</text>
</comment>
<dbReference type="PANTHER" id="PTHR30462">
    <property type="entry name" value="INTERMEMBRANE TRANSPORT PROTEIN PQIB-RELATED"/>
    <property type="match status" value="1"/>
</dbReference>
<feature type="domain" description="Mce/MlaD" evidence="8">
    <location>
        <begin position="758"/>
        <end position="847"/>
    </location>
</feature>
<evidence type="ECO:0000256" key="2">
    <source>
        <dbReference type="ARBA" id="ARBA00022475"/>
    </source>
</evidence>
<dbReference type="InterPro" id="IPR051800">
    <property type="entry name" value="PqiA-PqiB_transport"/>
</dbReference>
<evidence type="ECO:0000256" key="5">
    <source>
        <dbReference type="ARBA" id="ARBA00022989"/>
    </source>
</evidence>
<dbReference type="OrthoDB" id="9806984at2"/>
<evidence type="ECO:0000256" key="1">
    <source>
        <dbReference type="ARBA" id="ARBA00004533"/>
    </source>
</evidence>
<sequence length="1006" mass="109887">MTNKTILAESKAIIKSREGISAVWLVPIIALLFGAWLIVKAVSDRGTFITVQFESASGIVVGKTQVRYKGLTTGIVRHVEVSEDLQSVIVEIEMISSSKKMLTDKTRFWYVTADVSFQGITGLDTLLSGSYINVMPDIEEEGKVKSHFIALSEEPVLDQATPGLHVSLKTKTLGSLGKKSPVLFKQITVGYVAGFNYEATSDLININLFIEPEYANLVKENSRFWNTSGVTVSGSLTSGVTVHTDSLASVIAGGVAFGNSDYEAVMAEAKNGQNFTLYSDYETANMGHEIQLMLNWNSGLDRGASIMYQGLTLGKITDFTRIDPQERVIEASAIINPRIIPYLTSDSQFFVIAPNLDLGGVTNLHTLMLGAHIGIRPSVDGKPLNKFNVYNQEPAYQYSEPGLHLVLKAQDVGSLTTSSNIYYKQQKVGTIQAIENIGPNEFLVHIFIEPKYKSFVSSDSHFWNASGLHISGGLQNFDIQAQSIQSMLAGGIAFDLGDNNEKAAPKNGDNFQLFIDKNVAKQRSTFNLYTNSAHGLSTKTRIMLRGEEIGSVHQVIRQQDQVTLQVGVLADYEYILRENSQFWLVNADLSLSGMTNTDALFGGAYISVNVGEGEKAHDFIVTDLPPAKHLSSKGLQLSLKSEQGNVVNPGSPISFRGIAVGQVDNVSLDTTGNNVEINITVEEEYRHLISNFTRFYNASGMTISGGVGNFIVKTESADAILKGGISFINPEIKPEQDRVEEGEKFTLFDNIEHAKLAGVAIEIHFNDVEGLKNNLKIKYQDQQVGLVSRIKFDQQGLGATVYAFLNDNGRKFAVADSKFWFAKPELALVGSVNVGAMLEGGFIGLMPGKGETRHRFEAKAIMPVTTTLPSGLNLSLSAKKLGSVRTGNPVLYRQVKVGRVIGVDLSPTADTVNIYINIYPRYAPLVSQSSQFWNTSGIRIDAGLFSGINIDSESIETLLAGGIAFATPEVDVTATFQPAEQGQLFMLARDVDDDWHKWQPKIELSQ</sequence>
<keyword evidence="4 7" id="KW-0812">Transmembrane</keyword>
<feature type="transmembrane region" description="Helical" evidence="7">
    <location>
        <begin position="21"/>
        <end position="39"/>
    </location>
</feature>
<dbReference type="EMBL" id="VOLQ01000007">
    <property type="protein sequence ID" value="TWX69325.1"/>
    <property type="molecule type" value="Genomic_DNA"/>
</dbReference>
<accession>A0A5C6QK63</accession>
<dbReference type="AlphaFoldDB" id="A0A5C6QK63"/>
<evidence type="ECO:0000259" key="8">
    <source>
        <dbReference type="Pfam" id="PF02470"/>
    </source>
</evidence>
<evidence type="ECO:0000256" key="4">
    <source>
        <dbReference type="ARBA" id="ARBA00022692"/>
    </source>
</evidence>
<evidence type="ECO:0000256" key="6">
    <source>
        <dbReference type="ARBA" id="ARBA00023136"/>
    </source>
</evidence>